<dbReference type="EMBL" id="MLJW01000052">
    <property type="protein sequence ID" value="OIR05112.1"/>
    <property type="molecule type" value="Genomic_DNA"/>
</dbReference>
<evidence type="ECO:0000256" key="3">
    <source>
        <dbReference type="ARBA" id="ARBA00023163"/>
    </source>
</evidence>
<name>A0A1J5SM64_9ZZZZ</name>
<dbReference type="Pfam" id="PF16925">
    <property type="entry name" value="TetR_C_13"/>
    <property type="match status" value="1"/>
</dbReference>
<dbReference type="PROSITE" id="PS50977">
    <property type="entry name" value="HTH_TETR_2"/>
    <property type="match status" value="1"/>
</dbReference>
<dbReference type="Pfam" id="PF00440">
    <property type="entry name" value="TetR_N"/>
    <property type="match status" value="1"/>
</dbReference>
<keyword evidence="2" id="KW-0238">DNA-binding</keyword>
<dbReference type="InterPro" id="IPR011075">
    <property type="entry name" value="TetR_C"/>
</dbReference>
<evidence type="ECO:0000313" key="5">
    <source>
        <dbReference type="EMBL" id="OIR05112.1"/>
    </source>
</evidence>
<evidence type="ECO:0000259" key="4">
    <source>
        <dbReference type="PROSITE" id="PS50977"/>
    </source>
</evidence>
<dbReference type="InterPro" id="IPR009057">
    <property type="entry name" value="Homeodomain-like_sf"/>
</dbReference>
<dbReference type="SUPFAM" id="SSF48498">
    <property type="entry name" value="Tetracyclin repressor-like, C-terminal domain"/>
    <property type="match status" value="1"/>
</dbReference>
<sequence>MGRPAEFEREKVLEKAMHAFWDCGYGDTGVSQLSKVTRLKPGSLYGAFESKEALFLEALESYGKASVKQVKAALAGGRSPLGAIRTYFMDLAAEAAGPYSKRSCLLVNTVLELARKEPKIQAHVNRQFEAIEEVLREALVRAKKAGELQADADPAALAAYLITSIWGLRVLGGTAPEPGRAKAVARQILAALT</sequence>
<dbReference type="InterPro" id="IPR001647">
    <property type="entry name" value="HTH_TetR"/>
</dbReference>
<dbReference type="SUPFAM" id="SSF46689">
    <property type="entry name" value="Homeodomain-like"/>
    <property type="match status" value="1"/>
</dbReference>
<evidence type="ECO:0000256" key="1">
    <source>
        <dbReference type="ARBA" id="ARBA00023015"/>
    </source>
</evidence>
<dbReference type="PANTHER" id="PTHR47506:SF10">
    <property type="entry name" value="TRANSCRIPTIONAL REGULATORY PROTEIN"/>
    <property type="match status" value="1"/>
</dbReference>
<keyword evidence="3" id="KW-0804">Transcription</keyword>
<evidence type="ECO:0000256" key="2">
    <source>
        <dbReference type="ARBA" id="ARBA00023125"/>
    </source>
</evidence>
<gene>
    <name evidence="5" type="primary">comR_3</name>
    <name evidence="5" type="ORF">GALL_126700</name>
</gene>
<dbReference type="PANTHER" id="PTHR47506">
    <property type="entry name" value="TRANSCRIPTIONAL REGULATORY PROTEIN"/>
    <property type="match status" value="1"/>
</dbReference>
<dbReference type="GO" id="GO:0003677">
    <property type="term" value="F:DNA binding"/>
    <property type="evidence" value="ECO:0007669"/>
    <property type="project" value="UniProtKB-KW"/>
</dbReference>
<protein>
    <submittedName>
        <fullName evidence="5">HTH-type transcriptional repressor ComR</fullName>
    </submittedName>
</protein>
<accession>A0A1J5SM64</accession>
<dbReference type="AlphaFoldDB" id="A0A1J5SM64"/>
<feature type="domain" description="HTH tetR-type" evidence="4">
    <location>
        <begin position="6"/>
        <end position="66"/>
    </location>
</feature>
<keyword evidence="1" id="KW-0805">Transcription regulation</keyword>
<organism evidence="5">
    <name type="scientific">mine drainage metagenome</name>
    <dbReference type="NCBI Taxonomy" id="410659"/>
    <lineage>
        <taxon>unclassified sequences</taxon>
        <taxon>metagenomes</taxon>
        <taxon>ecological metagenomes</taxon>
    </lineage>
</organism>
<comment type="caution">
    <text evidence="5">The sequence shown here is derived from an EMBL/GenBank/DDBJ whole genome shotgun (WGS) entry which is preliminary data.</text>
</comment>
<dbReference type="Gene3D" id="1.10.10.60">
    <property type="entry name" value="Homeodomain-like"/>
    <property type="match status" value="1"/>
</dbReference>
<proteinExistence type="predicted"/>
<dbReference type="Gene3D" id="1.10.357.10">
    <property type="entry name" value="Tetracycline Repressor, domain 2"/>
    <property type="match status" value="1"/>
</dbReference>
<reference evidence="5" key="1">
    <citation type="submission" date="2016-10" db="EMBL/GenBank/DDBJ databases">
        <title>Sequence of Gallionella enrichment culture.</title>
        <authorList>
            <person name="Poehlein A."/>
            <person name="Muehling M."/>
            <person name="Daniel R."/>
        </authorList>
    </citation>
    <scope>NUCLEOTIDE SEQUENCE</scope>
</reference>
<dbReference type="InterPro" id="IPR036271">
    <property type="entry name" value="Tet_transcr_reg_TetR-rel_C_sf"/>
</dbReference>